<evidence type="ECO:0000256" key="1">
    <source>
        <dbReference type="ARBA" id="ARBA00023015"/>
    </source>
</evidence>
<dbReference type="PANTHER" id="PTHR43280">
    <property type="entry name" value="ARAC-FAMILY TRANSCRIPTIONAL REGULATOR"/>
    <property type="match status" value="1"/>
</dbReference>
<name>A0ABW1IK10_9BACL</name>
<dbReference type="InterPro" id="IPR003313">
    <property type="entry name" value="AraC-bd"/>
</dbReference>
<dbReference type="SUPFAM" id="SSF51215">
    <property type="entry name" value="Regulatory protein AraC"/>
    <property type="match status" value="1"/>
</dbReference>
<dbReference type="Proteomes" id="UP001596250">
    <property type="component" value="Unassembled WGS sequence"/>
</dbReference>
<feature type="domain" description="HTH araC/xylS-type" evidence="4">
    <location>
        <begin position="161"/>
        <end position="259"/>
    </location>
</feature>
<evidence type="ECO:0000256" key="3">
    <source>
        <dbReference type="ARBA" id="ARBA00023163"/>
    </source>
</evidence>
<dbReference type="Pfam" id="PF12833">
    <property type="entry name" value="HTH_18"/>
    <property type="match status" value="1"/>
</dbReference>
<dbReference type="EMBL" id="JBHSQV010000025">
    <property type="protein sequence ID" value="MFC5985388.1"/>
    <property type="molecule type" value="Genomic_DNA"/>
</dbReference>
<dbReference type="Gene3D" id="2.60.120.10">
    <property type="entry name" value="Jelly Rolls"/>
    <property type="match status" value="1"/>
</dbReference>
<reference evidence="6" key="1">
    <citation type="journal article" date="2019" name="Int. J. Syst. Evol. Microbiol.">
        <title>The Global Catalogue of Microorganisms (GCM) 10K type strain sequencing project: providing services to taxonomists for standard genome sequencing and annotation.</title>
        <authorList>
            <consortium name="The Broad Institute Genomics Platform"/>
            <consortium name="The Broad Institute Genome Sequencing Center for Infectious Disease"/>
            <person name="Wu L."/>
            <person name="Ma J."/>
        </authorList>
    </citation>
    <scope>NUCLEOTIDE SEQUENCE [LARGE SCALE GENOMIC DNA]</scope>
    <source>
        <strain evidence="6">CCM 8749</strain>
    </source>
</reference>
<dbReference type="InterPro" id="IPR009057">
    <property type="entry name" value="Homeodomain-like_sf"/>
</dbReference>
<accession>A0ABW1IK10</accession>
<keyword evidence="2" id="KW-0238">DNA-binding</keyword>
<comment type="caution">
    <text evidence="5">The sequence shown here is derived from an EMBL/GenBank/DDBJ whole genome shotgun (WGS) entry which is preliminary data.</text>
</comment>
<keyword evidence="6" id="KW-1185">Reference proteome</keyword>
<gene>
    <name evidence="5" type="ORF">ACFPXP_02905</name>
</gene>
<dbReference type="InterPro" id="IPR014710">
    <property type="entry name" value="RmlC-like_jellyroll"/>
</dbReference>
<sequence length="265" mass="30830">MLPFYEIQTKSLRLYRRTKQLTYPAHFHGSIEILYVFSGIQGLEINGTSYAVHDGEAVIILSDIVHRYDQIDDHSLDAILIICDLAQLFGGVFPDYRNFIPTTPLIPKEGIHEDARYALNRIKLDDEFPIKLGWIYIILSHLLHRIELKERKRVPVQDISFKIIDYVTNHFTEPITLETLASEFNVSKYYISHIFSDRLKMNFRQYLGVLRAEYAAKLIRTTDAAFTAISGYAGFDSQRTFNRVFRAHYGMSPKEFRKNTLKSIQ</sequence>
<dbReference type="PANTHER" id="PTHR43280:SF2">
    <property type="entry name" value="HTH-TYPE TRANSCRIPTIONAL REGULATOR EXSA"/>
    <property type="match status" value="1"/>
</dbReference>
<evidence type="ECO:0000256" key="2">
    <source>
        <dbReference type="ARBA" id="ARBA00023125"/>
    </source>
</evidence>
<dbReference type="RefSeq" id="WP_379892175.1">
    <property type="nucleotide sequence ID" value="NZ_CBCSCT010000028.1"/>
</dbReference>
<dbReference type="Gene3D" id="1.10.10.60">
    <property type="entry name" value="Homeodomain-like"/>
    <property type="match status" value="2"/>
</dbReference>
<dbReference type="Pfam" id="PF02311">
    <property type="entry name" value="AraC_binding"/>
    <property type="match status" value="1"/>
</dbReference>
<keyword evidence="3" id="KW-0804">Transcription</keyword>
<protein>
    <submittedName>
        <fullName evidence="5">Helix-turn-helix domain-containing protein</fullName>
    </submittedName>
</protein>
<dbReference type="InterPro" id="IPR018060">
    <property type="entry name" value="HTH_AraC"/>
</dbReference>
<dbReference type="PROSITE" id="PS01124">
    <property type="entry name" value="HTH_ARAC_FAMILY_2"/>
    <property type="match status" value="1"/>
</dbReference>
<evidence type="ECO:0000259" key="4">
    <source>
        <dbReference type="PROSITE" id="PS01124"/>
    </source>
</evidence>
<evidence type="ECO:0000313" key="6">
    <source>
        <dbReference type="Proteomes" id="UP001596250"/>
    </source>
</evidence>
<dbReference type="InterPro" id="IPR037923">
    <property type="entry name" value="HTH-like"/>
</dbReference>
<evidence type="ECO:0000313" key="5">
    <source>
        <dbReference type="EMBL" id="MFC5985388.1"/>
    </source>
</evidence>
<keyword evidence="1" id="KW-0805">Transcription regulation</keyword>
<dbReference type="SMART" id="SM00342">
    <property type="entry name" value="HTH_ARAC"/>
    <property type="match status" value="1"/>
</dbReference>
<dbReference type="SUPFAM" id="SSF46689">
    <property type="entry name" value="Homeodomain-like"/>
    <property type="match status" value="2"/>
</dbReference>
<proteinExistence type="predicted"/>
<organism evidence="5 6">
    <name type="scientific">Marinicrinis lubricantis</name>
    <dbReference type="NCBI Taxonomy" id="2086470"/>
    <lineage>
        <taxon>Bacteria</taxon>
        <taxon>Bacillati</taxon>
        <taxon>Bacillota</taxon>
        <taxon>Bacilli</taxon>
        <taxon>Bacillales</taxon>
        <taxon>Paenibacillaceae</taxon>
    </lineage>
</organism>